<feature type="transmembrane region" description="Helical" evidence="7">
    <location>
        <begin position="103"/>
        <end position="123"/>
    </location>
</feature>
<dbReference type="PROSITE" id="PS50850">
    <property type="entry name" value="MFS"/>
    <property type="match status" value="1"/>
</dbReference>
<evidence type="ECO:0000256" key="1">
    <source>
        <dbReference type="ARBA" id="ARBA00004651"/>
    </source>
</evidence>
<gene>
    <name evidence="9" type="ORF">EAS64_04775</name>
</gene>
<feature type="transmembrane region" description="Helical" evidence="7">
    <location>
        <begin position="265"/>
        <end position="286"/>
    </location>
</feature>
<dbReference type="Gene3D" id="1.20.1720.10">
    <property type="entry name" value="Multidrug resistance protein D"/>
    <property type="match status" value="1"/>
</dbReference>
<evidence type="ECO:0000313" key="10">
    <source>
        <dbReference type="Proteomes" id="UP000460272"/>
    </source>
</evidence>
<evidence type="ECO:0000256" key="4">
    <source>
        <dbReference type="ARBA" id="ARBA00022692"/>
    </source>
</evidence>
<evidence type="ECO:0000256" key="6">
    <source>
        <dbReference type="ARBA" id="ARBA00023136"/>
    </source>
</evidence>
<evidence type="ECO:0000256" key="7">
    <source>
        <dbReference type="SAM" id="Phobius"/>
    </source>
</evidence>
<comment type="caution">
    <text evidence="9">The sequence shown here is derived from an EMBL/GenBank/DDBJ whole genome shotgun (WGS) entry which is preliminary data.</text>
</comment>
<feature type="transmembrane region" description="Helical" evidence="7">
    <location>
        <begin position="78"/>
        <end position="97"/>
    </location>
</feature>
<dbReference type="RefSeq" id="WP_145851445.1">
    <property type="nucleotide sequence ID" value="NZ_RPFW01000001.1"/>
</dbReference>
<feature type="transmembrane region" description="Helical" evidence="7">
    <location>
        <begin position="135"/>
        <end position="159"/>
    </location>
</feature>
<feature type="transmembrane region" description="Helical" evidence="7">
    <location>
        <begin position="361"/>
        <end position="388"/>
    </location>
</feature>
<evidence type="ECO:0000256" key="2">
    <source>
        <dbReference type="ARBA" id="ARBA00022448"/>
    </source>
</evidence>
<dbReference type="InterPro" id="IPR011701">
    <property type="entry name" value="MFS"/>
</dbReference>
<dbReference type="Proteomes" id="UP000460272">
    <property type="component" value="Unassembled WGS sequence"/>
</dbReference>
<evidence type="ECO:0000256" key="3">
    <source>
        <dbReference type="ARBA" id="ARBA00022475"/>
    </source>
</evidence>
<name>A0A6P2C5G9_9ACTN</name>
<evidence type="ECO:0000259" key="8">
    <source>
        <dbReference type="PROSITE" id="PS50850"/>
    </source>
</evidence>
<dbReference type="GO" id="GO:0005886">
    <property type="term" value="C:plasma membrane"/>
    <property type="evidence" value="ECO:0007669"/>
    <property type="project" value="UniProtKB-SubCell"/>
</dbReference>
<comment type="subcellular location">
    <subcellularLocation>
        <location evidence="1">Cell membrane</location>
        <topology evidence="1">Multi-pass membrane protein</topology>
    </subcellularLocation>
</comment>
<dbReference type="InterPro" id="IPR036259">
    <property type="entry name" value="MFS_trans_sf"/>
</dbReference>
<evidence type="ECO:0000256" key="5">
    <source>
        <dbReference type="ARBA" id="ARBA00022989"/>
    </source>
</evidence>
<dbReference type="SUPFAM" id="SSF103473">
    <property type="entry name" value="MFS general substrate transporter"/>
    <property type="match status" value="1"/>
</dbReference>
<accession>A0A6P2C5G9</accession>
<keyword evidence="2" id="KW-0813">Transport</keyword>
<feature type="transmembrane region" description="Helical" evidence="7">
    <location>
        <begin position="12"/>
        <end position="35"/>
    </location>
</feature>
<keyword evidence="10" id="KW-1185">Reference proteome</keyword>
<keyword evidence="6 7" id="KW-0472">Membrane</keyword>
<keyword evidence="5 7" id="KW-1133">Transmembrane helix</keyword>
<feature type="transmembrane region" description="Helical" evidence="7">
    <location>
        <begin position="306"/>
        <end position="328"/>
    </location>
</feature>
<dbReference type="Gene3D" id="1.20.1250.20">
    <property type="entry name" value="MFS general substrate transporter like domains"/>
    <property type="match status" value="1"/>
</dbReference>
<dbReference type="EMBL" id="RPFW01000001">
    <property type="protein sequence ID" value="TVZ06692.1"/>
    <property type="molecule type" value="Genomic_DNA"/>
</dbReference>
<feature type="transmembrane region" description="Helical" evidence="7">
    <location>
        <begin position="47"/>
        <end position="66"/>
    </location>
</feature>
<dbReference type="AlphaFoldDB" id="A0A6P2C5G9"/>
<dbReference type="InterPro" id="IPR020846">
    <property type="entry name" value="MFS_dom"/>
</dbReference>
<feature type="transmembrane region" description="Helical" evidence="7">
    <location>
        <begin position="432"/>
        <end position="454"/>
    </location>
</feature>
<proteinExistence type="predicted"/>
<dbReference type="CDD" id="cd17504">
    <property type="entry name" value="MFS_MMR_MDR_like"/>
    <property type="match status" value="1"/>
</dbReference>
<feature type="transmembrane region" description="Helical" evidence="7">
    <location>
        <begin position="335"/>
        <end position="355"/>
    </location>
</feature>
<sequence>MESAPRPHYQLTFGILALGIGAFSLLQSLVIPLLSTVQAELHTSQSAVTWVLTAYLLSASVMTPILGRVGDIYGKKWVFVAALAGLAVGSVLAAVAPNLAVLIVARVIQGLGGGSLPLGFGIIRDEFPADRVAGAVGILAALTAVGGSLGIVLAGPIVNALNWHWLFWLPGIATMVAAVGAVLFIPQSPIRSPGTISWLPAVLLSGWLVALLVPLSEAPSWGWGAPAVIGLLAVAVLLAAAWVWSELRAATPLIDMKMMRRPGVWTNNLVALLIGVGMYAMFAFLPEFVQTPSSAGYGFGASITRSGLMLLPSGVTMFAVGLFVGTLTRRLGGKVLVVAGCVVGCAAMAMFAFAHSQEWEIYVATGVIGVGFGLAFSAMTANVVSAVPAGQTSVATGMNANIRTIGGSIGAAVMASIVTAKLEPSGLPAASGYTTGFGVMAAVVAVAALAALLIPSPRRPRTAATEAAAVGTLVMSGDAVTAESAAGETVASELGE</sequence>
<feature type="transmembrane region" description="Helical" evidence="7">
    <location>
        <begin position="165"/>
        <end position="185"/>
    </location>
</feature>
<dbReference type="PANTHER" id="PTHR42718">
    <property type="entry name" value="MAJOR FACILITATOR SUPERFAMILY MULTIDRUG TRANSPORTER MFSC"/>
    <property type="match status" value="1"/>
</dbReference>
<organism evidence="9 10">
    <name type="scientific">Trebonia kvetii</name>
    <dbReference type="NCBI Taxonomy" id="2480626"/>
    <lineage>
        <taxon>Bacteria</taxon>
        <taxon>Bacillati</taxon>
        <taxon>Actinomycetota</taxon>
        <taxon>Actinomycetes</taxon>
        <taxon>Streptosporangiales</taxon>
        <taxon>Treboniaceae</taxon>
        <taxon>Trebonia</taxon>
    </lineage>
</organism>
<dbReference type="OrthoDB" id="4484751at2"/>
<reference evidence="9 10" key="1">
    <citation type="submission" date="2018-11" db="EMBL/GenBank/DDBJ databases">
        <title>Trebonia kvetii gen.nov., sp.nov., a novel acidophilic actinobacterium, and proposal of the new actinobacterial family Treboniaceae fam. nov.</title>
        <authorList>
            <person name="Rapoport D."/>
            <person name="Sagova-Mareckova M."/>
            <person name="Sedlacek I."/>
            <person name="Provaznik J."/>
            <person name="Kralova S."/>
            <person name="Pavlinic D."/>
            <person name="Benes V."/>
            <person name="Kopecky J."/>
        </authorList>
    </citation>
    <scope>NUCLEOTIDE SEQUENCE [LARGE SCALE GENOMIC DNA]</scope>
    <source>
        <strain evidence="9 10">15Tr583</strain>
    </source>
</reference>
<evidence type="ECO:0000313" key="9">
    <source>
        <dbReference type="EMBL" id="TVZ06692.1"/>
    </source>
</evidence>
<dbReference type="GO" id="GO:0022857">
    <property type="term" value="F:transmembrane transporter activity"/>
    <property type="evidence" value="ECO:0007669"/>
    <property type="project" value="InterPro"/>
</dbReference>
<feature type="transmembrane region" description="Helical" evidence="7">
    <location>
        <begin position="400"/>
        <end position="420"/>
    </location>
</feature>
<dbReference type="PANTHER" id="PTHR42718:SF46">
    <property type="entry name" value="BLR6921 PROTEIN"/>
    <property type="match status" value="1"/>
</dbReference>
<feature type="domain" description="Major facilitator superfamily (MFS) profile" evidence="8">
    <location>
        <begin position="12"/>
        <end position="459"/>
    </location>
</feature>
<keyword evidence="4 7" id="KW-0812">Transmembrane</keyword>
<feature type="transmembrane region" description="Helical" evidence="7">
    <location>
        <begin position="221"/>
        <end position="244"/>
    </location>
</feature>
<dbReference type="Pfam" id="PF07690">
    <property type="entry name" value="MFS_1"/>
    <property type="match status" value="1"/>
</dbReference>
<protein>
    <submittedName>
        <fullName evidence="9">MFS transporter</fullName>
    </submittedName>
</protein>
<feature type="transmembrane region" description="Helical" evidence="7">
    <location>
        <begin position="197"/>
        <end position="215"/>
    </location>
</feature>
<keyword evidence="3" id="KW-1003">Cell membrane</keyword>